<dbReference type="OrthoDB" id="531008at2759"/>
<dbReference type="PANTHER" id="PTHR46316">
    <property type="entry name" value="SNF1-RELATED PROTEIN KINASE REGULATORY SUBUNIT BETA-1"/>
    <property type="match status" value="1"/>
</dbReference>
<dbReference type="InterPro" id="IPR043554">
    <property type="entry name" value="KINB"/>
</dbReference>
<sequence>MGGSPHESPGRSRSPLMFAPQRTSDAHPAFRQHWIKDPYVAFDTSFGKGVPMMITWNYGGKSILVEGSWDNWSSSASEMGRLCKHADRIQALWL</sequence>
<dbReference type="EMBL" id="JADCNM010000122">
    <property type="protein sequence ID" value="KAG0450499.1"/>
    <property type="molecule type" value="Genomic_DNA"/>
</dbReference>
<protein>
    <recommendedName>
        <fullName evidence="1">AMP-activated protein kinase glycogen-binding domain-containing protein</fullName>
    </recommendedName>
</protein>
<evidence type="ECO:0000259" key="1">
    <source>
        <dbReference type="Pfam" id="PF16561"/>
    </source>
</evidence>
<evidence type="ECO:0000313" key="3">
    <source>
        <dbReference type="Proteomes" id="UP000639772"/>
    </source>
</evidence>
<evidence type="ECO:0000313" key="2">
    <source>
        <dbReference type="EMBL" id="KAG0450499.1"/>
    </source>
</evidence>
<organism evidence="2 3">
    <name type="scientific">Vanilla planifolia</name>
    <name type="common">Vanilla</name>
    <dbReference type="NCBI Taxonomy" id="51239"/>
    <lineage>
        <taxon>Eukaryota</taxon>
        <taxon>Viridiplantae</taxon>
        <taxon>Streptophyta</taxon>
        <taxon>Embryophyta</taxon>
        <taxon>Tracheophyta</taxon>
        <taxon>Spermatophyta</taxon>
        <taxon>Magnoliopsida</taxon>
        <taxon>Liliopsida</taxon>
        <taxon>Asparagales</taxon>
        <taxon>Orchidaceae</taxon>
        <taxon>Vanilloideae</taxon>
        <taxon>Vanilleae</taxon>
        <taxon>Vanilla</taxon>
    </lineage>
</organism>
<gene>
    <name evidence="2" type="ORF">HPP92_026728</name>
</gene>
<dbReference type="AlphaFoldDB" id="A0A835PCG3"/>
<dbReference type="Pfam" id="PF16561">
    <property type="entry name" value="AMPK1_CBM"/>
    <property type="match status" value="1"/>
</dbReference>
<proteinExistence type="predicted"/>
<name>A0A835PCG3_VANPL</name>
<reference evidence="2 3" key="1">
    <citation type="journal article" date="2020" name="Nat. Food">
        <title>A phased Vanilla planifolia genome enables genetic improvement of flavour and production.</title>
        <authorList>
            <person name="Hasing T."/>
            <person name="Tang H."/>
            <person name="Brym M."/>
            <person name="Khazi F."/>
            <person name="Huang T."/>
            <person name="Chambers A.H."/>
        </authorList>
    </citation>
    <scope>NUCLEOTIDE SEQUENCE [LARGE SCALE GENOMIC DNA]</scope>
    <source>
        <tissue evidence="2">Leaf</tissue>
    </source>
</reference>
<dbReference type="InterPro" id="IPR032640">
    <property type="entry name" value="AMPK1_CBM"/>
</dbReference>
<dbReference type="Proteomes" id="UP000639772">
    <property type="component" value="Unassembled WGS sequence"/>
</dbReference>
<comment type="caution">
    <text evidence="2">The sequence shown here is derived from an EMBL/GenBank/DDBJ whole genome shotgun (WGS) entry which is preliminary data.</text>
</comment>
<accession>A0A835PCG3</accession>
<feature type="domain" description="AMP-activated protein kinase glycogen-binding" evidence="1">
    <location>
        <begin position="50"/>
        <end position="75"/>
    </location>
</feature>
<dbReference type="PANTHER" id="PTHR46316:SF9">
    <property type="entry name" value="SNF1-RELATED PROTEIN KINASE REGULATORY SUBUNIT BETA-1"/>
    <property type="match status" value="1"/>
</dbReference>